<comment type="subcellular location">
    <subcellularLocation>
        <location evidence="1">Mitochondrion</location>
    </subcellularLocation>
</comment>
<dbReference type="Gene3D" id="3.30.2180.10">
    <property type="entry name" value="ATP12-like"/>
    <property type="match status" value="1"/>
</dbReference>
<dbReference type="PANTHER" id="PTHR21013:SF10">
    <property type="entry name" value="ATP SYNTHASE MITOCHONDRIAL F1 COMPLEX ASSEMBLY FACTOR 2"/>
    <property type="match status" value="1"/>
</dbReference>
<comment type="caution">
    <text evidence="7">The sequence shown here is derived from an EMBL/GenBank/DDBJ whole genome shotgun (WGS) entry which is preliminary data.</text>
</comment>
<name>A0A8H4VBP5_9HYPO</name>
<sequence length="368" mass="40656">MIKARAHRLRLLPRLFHDPLLQQPRFVSLSAARPARVFPELSAGPPPKPPRPIEDHSEDRRGQKLEAGAGKDGKKPAVPSRRFWQTVSVRLVDGHLVIYLDDRPLKHPRSKSTVQLPVSKPNLAAALAIEWERLTSAQQAAKDHLVPMTSLICRALDIKADDDQHSSSSGGMGKIRSDITTAVLRYLDTDSLLCWAPPAGEYDTRNSKGESLREVQERFAAETVSFLTTHIWPGVNIEPVLDGHSLTPREQAPGVREVVQDWVQGLSSWELAGLERAVLAGKSLLIGARLVTQWSEESVWNGVPTSDDFFGVEQAAEAASIEVDWQTDRWGMVEDTHDVNYEDLRRQLGSAVLLVSGTGGDASAVFKR</sequence>
<evidence type="ECO:0000313" key="7">
    <source>
        <dbReference type="EMBL" id="KAF4583076.1"/>
    </source>
</evidence>
<evidence type="ECO:0000256" key="4">
    <source>
        <dbReference type="ARBA" id="ARBA00023128"/>
    </source>
</evidence>
<dbReference type="InterPro" id="IPR023335">
    <property type="entry name" value="ATP12_ortho_dom_sf"/>
</dbReference>
<dbReference type="Gene3D" id="1.10.3580.10">
    <property type="entry name" value="ATP12 ATPase"/>
    <property type="match status" value="1"/>
</dbReference>
<dbReference type="GO" id="GO:0005739">
    <property type="term" value="C:mitochondrion"/>
    <property type="evidence" value="ECO:0007669"/>
    <property type="project" value="UniProtKB-SubCell"/>
</dbReference>
<dbReference type="Pfam" id="PF07542">
    <property type="entry name" value="ATP12"/>
    <property type="match status" value="1"/>
</dbReference>
<dbReference type="AlphaFoldDB" id="A0A8H4VBP5"/>
<dbReference type="InterPro" id="IPR042272">
    <property type="entry name" value="ATP12_ATP_synth-F1-assembly_N"/>
</dbReference>
<dbReference type="OrthoDB" id="5322896at2759"/>
<dbReference type="GO" id="GO:0033615">
    <property type="term" value="P:mitochondrial proton-transporting ATP synthase complex assembly"/>
    <property type="evidence" value="ECO:0007669"/>
    <property type="project" value="TreeGrafter"/>
</dbReference>
<organism evidence="7 8">
    <name type="scientific">Ophiocordyceps camponoti-floridani</name>
    <dbReference type="NCBI Taxonomy" id="2030778"/>
    <lineage>
        <taxon>Eukaryota</taxon>
        <taxon>Fungi</taxon>
        <taxon>Dikarya</taxon>
        <taxon>Ascomycota</taxon>
        <taxon>Pezizomycotina</taxon>
        <taxon>Sordariomycetes</taxon>
        <taxon>Hypocreomycetidae</taxon>
        <taxon>Hypocreales</taxon>
        <taxon>Ophiocordycipitaceae</taxon>
        <taxon>Ophiocordyceps</taxon>
    </lineage>
</organism>
<keyword evidence="4" id="KW-0496">Mitochondrion</keyword>
<dbReference type="EMBL" id="JAACLJ010000007">
    <property type="protein sequence ID" value="KAF4583076.1"/>
    <property type="molecule type" value="Genomic_DNA"/>
</dbReference>
<evidence type="ECO:0000313" key="8">
    <source>
        <dbReference type="Proteomes" id="UP000562929"/>
    </source>
</evidence>
<evidence type="ECO:0000256" key="6">
    <source>
        <dbReference type="SAM" id="MobiDB-lite"/>
    </source>
</evidence>
<gene>
    <name evidence="7" type="ORF">GQ602_006220</name>
</gene>
<keyword evidence="3" id="KW-0809">Transit peptide</keyword>
<feature type="region of interest" description="Disordered" evidence="6">
    <location>
        <begin position="38"/>
        <end position="79"/>
    </location>
</feature>
<keyword evidence="8" id="KW-1185">Reference proteome</keyword>
<protein>
    <submittedName>
        <fullName evidence="7">ATP12 ATPase family protein</fullName>
    </submittedName>
</protein>
<evidence type="ECO:0000256" key="5">
    <source>
        <dbReference type="ARBA" id="ARBA00023186"/>
    </source>
</evidence>
<keyword evidence="5" id="KW-0143">Chaperone</keyword>
<evidence type="ECO:0000256" key="3">
    <source>
        <dbReference type="ARBA" id="ARBA00022946"/>
    </source>
</evidence>
<evidence type="ECO:0000256" key="1">
    <source>
        <dbReference type="ARBA" id="ARBA00004173"/>
    </source>
</evidence>
<feature type="compositionally biased region" description="Basic and acidic residues" evidence="6">
    <location>
        <begin position="51"/>
        <end position="75"/>
    </location>
</feature>
<dbReference type="SUPFAM" id="SSF160909">
    <property type="entry name" value="ATP12-like"/>
    <property type="match status" value="1"/>
</dbReference>
<reference evidence="7 8" key="1">
    <citation type="journal article" date="2020" name="G3 (Bethesda)">
        <title>Genetic Underpinnings of Host Manipulation by Ophiocordyceps as Revealed by Comparative Transcriptomics.</title>
        <authorList>
            <person name="Will I."/>
            <person name="Das B."/>
            <person name="Trinh T."/>
            <person name="Brachmann A."/>
            <person name="Ohm R.A."/>
            <person name="de Bekker C."/>
        </authorList>
    </citation>
    <scope>NUCLEOTIDE SEQUENCE [LARGE SCALE GENOMIC DNA]</scope>
    <source>
        <strain evidence="7 8">EC05</strain>
    </source>
</reference>
<accession>A0A8H4VBP5</accession>
<dbReference type="PANTHER" id="PTHR21013">
    <property type="entry name" value="ATP SYNTHASE MITOCHONDRIAL F1 COMPLEX ASSEMBLY FACTOR 2/ATP12 PROTEIN, MITOCHONDRIAL PRECURSOR"/>
    <property type="match status" value="1"/>
</dbReference>
<evidence type="ECO:0000256" key="2">
    <source>
        <dbReference type="ARBA" id="ARBA00008231"/>
    </source>
</evidence>
<comment type="similarity">
    <text evidence="2">Belongs to the ATP12 family.</text>
</comment>
<dbReference type="Proteomes" id="UP000562929">
    <property type="component" value="Unassembled WGS sequence"/>
</dbReference>
<dbReference type="InterPro" id="IPR011419">
    <property type="entry name" value="ATP12_ATP_synth-F1-assembly"/>
</dbReference>
<proteinExistence type="inferred from homology"/>